<dbReference type="EMBL" id="DVFK01000012">
    <property type="protein sequence ID" value="HIQ67027.1"/>
    <property type="molecule type" value="Genomic_DNA"/>
</dbReference>
<organism evidence="2 3">
    <name type="scientific">Candidatus Faecousia excrementigallinarum</name>
    <dbReference type="NCBI Taxonomy" id="2840806"/>
    <lineage>
        <taxon>Bacteria</taxon>
        <taxon>Bacillati</taxon>
        <taxon>Bacillota</taxon>
        <taxon>Clostridia</taxon>
        <taxon>Eubacteriales</taxon>
        <taxon>Oscillospiraceae</taxon>
        <taxon>Faecousia</taxon>
    </lineage>
</organism>
<keyword evidence="1" id="KW-0812">Transmembrane</keyword>
<feature type="transmembrane region" description="Helical" evidence="1">
    <location>
        <begin position="30"/>
        <end position="48"/>
    </location>
</feature>
<evidence type="ECO:0000313" key="2">
    <source>
        <dbReference type="EMBL" id="HIQ67027.1"/>
    </source>
</evidence>
<keyword evidence="1" id="KW-0472">Membrane</keyword>
<name>A0A9D1CLA7_9FIRM</name>
<comment type="caution">
    <text evidence="2">The sequence shown here is derived from an EMBL/GenBank/DDBJ whole genome shotgun (WGS) entry which is preliminary data.</text>
</comment>
<accession>A0A9D1CLA7</accession>
<protein>
    <submittedName>
        <fullName evidence="2">Uncharacterized protein</fullName>
    </submittedName>
</protein>
<dbReference type="Proteomes" id="UP000886796">
    <property type="component" value="Unassembled WGS sequence"/>
</dbReference>
<proteinExistence type="predicted"/>
<reference evidence="2" key="1">
    <citation type="submission" date="2020-10" db="EMBL/GenBank/DDBJ databases">
        <authorList>
            <person name="Gilroy R."/>
        </authorList>
    </citation>
    <scope>NUCLEOTIDE SEQUENCE</scope>
    <source>
        <strain evidence="2">13361</strain>
    </source>
</reference>
<evidence type="ECO:0000256" key="1">
    <source>
        <dbReference type="SAM" id="Phobius"/>
    </source>
</evidence>
<sequence length="52" mass="5469">MKKAIAASAAAILVGYLGSALGYEMMNWPELDPILSIVIMGSVIICSLEKGK</sequence>
<dbReference type="AlphaFoldDB" id="A0A9D1CLA7"/>
<keyword evidence="1" id="KW-1133">Transmembrane helix</keyword>
<reference evidence="2" key="2">
    <citation type="journal article" date="2021" name="PeerJ">
        <title>Extensive microbial diversity within the chicken gut microbiome revealed by metagenomics and culture.</title>
        <authorList>
            <person name="Gilroy R."/>
            <person name="Ravi A."/>
            <person name="Getino M."/>
            <person name="Pursley I."/>
            <person name="Horton D.L."/>
            <person name="Alikhan N.F."/>
            <person name="Baker D."/>
            <person name="Gharbi K."/>
            <person name="Hall N."/>
            <person name="Watson M."/>
            <person name="Adriaenssens E.M."/>
            <person name="Foster-Nyarko E."/>
            <person name="Jarju S."/>
            <person name="Secka A."/>
            <person name="Antonio M."/>
            <person name="Oren A."/>
            <person name="Chaudhuri R.R."/>
            <person name="La Ragione R."/>
            <person name="Hildebrand F."/>
            <person name="Pallen M.J."/>
        </authorList>
    </citation>
    <scope>NUCLEOTIDE SEQUENCE</scope>
    <source>
        <strain evidence="2">13361</strain>
    </source>
</reference>
<gene>
    <name evidence="2" type="ORF">IAB74_00765</name>
</gene>
<evidence type="ECO:0000313" key="3">
    <source>
        <dbReference type="Proteomes" id="UP000886796"/>
    </source>
</evidence>